<evidence type="ECO:0000313" key="3">
    <source>
        <dbReference type="Proteomes" id="UP001190700"/>
    </source>
</evidence>
<dbReference type="AlphaFoldDB" id="A0AAE0BY27"/>
<protein>
    <submittedName>
        <fullName evidence="2">Uncharacterized protein</fullName>
    </submittedName>
</protein>
<name>A0AAE0BY27_9CHLO</name>
<gene>
    <name evidence="2" type="ORF">CYMTET_46383</name>
</gene>
<organism evidence="2 3">
    <name type="scientific">Cymbomonas tetramitiformis</name>
    <dbReference type="NCBI Taxonomy" id="36881"/>
    <lineage>
        <taxon>Eukaryota</taxon>
        <taxon>Viridiplantae</taxon>
        <taxon>Chlorophyta</taxon>
        <taxon>Pyramimonadophyceae</taxon>
        <taxon>Pyramimonadales</taxon>
        <taxon>Pyramimonadaceae</taxon>
        <taxon>Cymbomonas</taxon>
    </lineage>
</organism>
<evidence type="ECO:0000256" key="1">
    <source>
        <dbReference type="SAM" id="MobiDB-lite"/>
    </source>
</evidence>
<sequence length="586" mass="67350">MLRSLINRDQSSVVLPPIPNKPAEISHKRGVDTERKISDHLKMFPRETSHYAKNMNNGEARYFLNPDLYPAKVWKLYCAVQKPEFAEQAERLGWWKSLDSKSSQPSVDEMILKPPLSYSWYLLRLKTFDLHFGKVKVDTCDTCDGFKHQMEDAPSGSAQEREVSTKWDAHRRMADLSYDSRSHDMKRAEKSFPNKVGEKERPQYNSVKGTEFQSQDFGGNLRTPRLNIGPAFYKRILATYIYSMYSIAHGCAVLYFWNEKVAKKGADNCLSVEHYQHRTYPSGACTLLKWFDGTYSQCNNGTQHRYNTEITDPDIPDMFMYERVDTKIPPTGHTYLPNDTGFGMIQRAAKTWTIISDMMDWVSIAAGCSRKSPPICVVFPQSEHKDWGNYLAQRYVKTTRYDSLGQKVNISEFHWFNFGYGEVVGPNGVVFEADGVTRKIAAHPGEVWMRRTLEETEQWTIVDLRKNAPQRSRWGKGIRTSQLRPLREAVVPITDARWNLYSAPLPISREKAEDLHYLSKHLPDPAKQALYPPYVPGEEYAVGDPDVDEEPAEEVTQHSEGEMEDSSEEEEESLVARKRRRIAEAA</sequence>
<proteinExistence type="predicted"/>
<keyword evidence="3" id="KW-1185">Reference proteome</keyword>
<dbReference type="EMBL" id="LGRX02032456">
    <property type="protein sequence ID" value="KAK3243990.1"/>
    <property type="molecule type" value="Genomic_DNA"/>
</dbReference>
<feature type="compositionally biased region" description="Acidic residues" evidence="1">
    <location>
        <begin position="562"/>
        <end position="573"/>
    </location>
</feature>
<evidence type="ECO:0000313" key="2">
    <source>
        <dbReference type="EMBL" id="KAK3243990.1"/>
    </source>
</evidence>
<reference evidence="2 3" key="1">
    <citation type="journal article" date="2015" name="Genome Biol. Evol.">
        <title>Comparative Genomics of a Bacterivorous Green Alga Reveals Evolutionary Causalities and Consequences of Phago-Mixotrophic Mode of Nutrition.</title>
        <authorList>
            <person name="Burns J.A."/>
            <person name="Paasch A."/>
            <person name="Narechania A."/>
            <person name="Kim E."/>
        </authorList>
    </citation>
    <scope>NUCLEOTIDE SEQUENCE [LARGE SCALE GENOMIC DNA]</scope>
    <source>
        <strain evidence="2 3">PLY_AMNH</strain>
    </source>
</reference>
<dbReference type="Proteomes" id="UP001190700">
    <property type="component" value="Unassembled WGS sequence"/>
</dbReference>
<accession>A0AAE0BY27</accession>
<comment type="caution">
    <text evidence="2">The sequence shown here is derived from an EMBL/GenBank/DDBJ whole genome shotgun (WGS) entry which is preliminary data.</text>
</comment>
<feature type="compositionally biased region" description="Basic residues" evidence="1">
    <location>
        <begin position="576"/>
        <end position="586"/>
    </location>
</feature>
<feature type="region of interest" description="Disordered" evidence="1">
    <location>
        <begin position="535"/>
        <end position="586"/>
    </location>
</feature>